<evidence type="ECO:0000313" key="4">
    <source>
        <dbReference type="EMBL" id="KDR20836.1"/>
    </source>
</evidence>
<sequence>MTHLKTACVVLLVGLAAVCAYPYPGYEEGVIEGHGLSLEGHGLALEGAGGLEGHAVVDYSGHGGETEHDVEYYDHPKYSFKYSVNDYHTGDIKSQQEERDGDVVKGQYSLVEPDGSVRTVDYTADKHNGFNAVVTKSGHSVHTGGHGYGHF</sequence>
<feature type="chain" id="PRO_5001644897" evidence="3">
    <location>
        <begin position="21"/>
        <end position="151"/>
    </location>
</feature>
<keyword evidence="3" id="KW-0732">Signal</keyword>
<evidence type="ECO:0000256" key="1">
    <source>
        <dbReference type="ARBA" id="ARBA00022460"/>
    </source>
</evidence>
<evidence type="ECO:0000256" key="2">
    <source>
        <dbReference type="PROSITE-ProRule" id="PRU00497"/>
    </source>
</evidence>
<reference evidence="4 5" key="1">
    <citation type="journal article" date="2014" name="Nat. Commun.">
        <title>Molecular traces of alternative social organization in a termite genome.</title>
        <authorList>
            <person name="Terrapon N."/>
            <person name="Li C."/>
            <person name="Robertson H.M."/>
            <person name="Ji L."/>
            <person name="Meng X."/>
            <person name="Booth W."/>
            <person name="Chen Z."/>
            <person name="Childers C.P."/>
            <person name="Glastad K.M."/>
            <person name="Gokhale K."/>
            <person name="Gowin J."/>
            <person name="Gronenberg W."/>
            <person name="Hermansen R.A."/>
            <person name="Hu H."/>
            <person name="Hunt B.G."/>
            <person name="Huylmans A.K."/>
            <person name="Khalil S.M."/>
            <person name="Mitchell R.D."/>
            <person name="Munoz-Torres M.C."/>
            <person name="Mustard J.A."/>
            <person name="Pan H."/>
            <person name="Reese J.T."/>
            <person name="Scharf M.E."/>
            <person name="Sun F."/>
            <person name="Vogel H."/>
            <person name="Xiao J."/>
            <person name="Yang W."/>
            <person name="Yang Z."/>
            <person name="Yang Z."/>
            <person name="Zhou J."/>
            <person name="Zhu J."/>
            <person name="Brent C.S."/>
            <person name="Elsik C.G."/>
            <person name="Goodisman M.A."/>
            <person name="Liberles D.A."/>
            <person name="Roe R.M."/>
            <person name="Vargo E.L."/>
            <person name="Vilcinskas A."/>
            <person name="Wang J."/>
            <person name="Bornberg-Bauer E."/>
            <person name="Korb J."/>
            <person name="Zhang G."/>
            <person name="Liebig J."/>
        </authorList>
    </citation>
    <scope>NUCLEOTIDE SEQUENCE [LARGE SCALE GENOMIC DNA]</scope>
    <source>
        <tissue evidence="4">Whole organism</tissue>
    </source>
</reference>
<dbReference type="GO" id="GO:0005615">
    <property type="term" value="C:extracellular space"/>
    <property type="evidence" value="ECO:0007669"/>
    <property type="project" value="TreeGrafter"/>
</dbReference>
<dbReference type="AlphaFoldDB" id="A0A067RAI1"/>
<evidence type="ECO:0000313" key="5">
    <source>
        <dbReference type="Proteomes" id="UP000027135"/>
    </source>
</evidence>
<dbReference type="EMBL" id="KK852584">
    <property type="protein sequence ID" value="KDR20836.1"/>
    <property type="molecule type" value="Genomic_DNA"/>
</dbReference>
<dbReference type="eggNOG" id="ENOG502S3ZN">
    <property type="taxonomic scope" value="Eukaryota"/>
</dbReference>
<accession>A0A067RAI1</accession>
<feature type="signal peptide" evidence="3">
    <location>
        <begin position="1"/>
        <end position="20"/>
    </location>
</feature>
<dbReference type="OMA" id="EHWETRD"/>
<dbReference type="PROSITE" id="PS51155">
    <property type="entry name" value="CHIT_BIND_RR_2"/>
    <property type="match status" value="1"/>
</dbReference>
<dbReference type="PROSITE" id="PS00233">
    <property type="entry name" value="CHIT_BIND_RR_1"/>
    <property type="match status" value="1"/>
</dbReference>
<dbReference type="Pfam" id="PF00379">
    <property type="entry name" value="Chitin_bind_4"/>
    <property type="match status" value="1"/>
</dbReference>
<dbReference type="InterPro" id="IPR051217">
    <property type="entry name" value="Insect_Cuticle_Struc_Prot"/>
</dbReference>
<dbReference type="GO" id="GO:0031012">
    <property type="term" value="C:extracellular matrix"/>
    <property type="evidence" value="ECO:0007669"/>
    <property type="project" value="TreeGrafter"/>
</dbReference>
<dbReference type="OrthoDB" id="6348134at2759"/>
<dbReference type="InParanoid" id="A0A067RAI1"/>
<keyword evidence="1 2" id="KW-0193">Cuticle</keyword>
<organism evidence="4 5">
    <name type="scientific">Zootermopsis nevadensis</name>
    <name type="common">Dampwood termite</name>
    <dbReference type="NCBI Taxonomy" id="136037"/>
    <lineage>
        <taxon>Eukaryota</taxon>
        <taxon>Metazoa</taxon>
        <taxon>Ecdysozoa</taxon>
        <taxon>Arthropoda</taxon>
        <taxon>Hexapoda</taxon>
        <taxon>Insecta</taxon>
        <taxon>Pterygota</taxon>
        <taxon>Neoptera</taxon>
        <taxon>Polyneoptera</taxon>
        <taxon>Dictyoptera</taxon>
        <taxon>Blattodea</taxon>
        <taxon>Blattoidea</taxon>
        <taxon>Termitoidae</taxon>
        <taxon>Termopsidae</taxon>
        <taxon>Zootermopsis</taxon>
    </lineage>
</organism>
<dbReference type="Proteomes" id="UP000027135">
    <property type="component" value="Unassembled WGS sequence"/>
</dbReference>
<dbReference type="InterPro" id="IPR000618">
    <property type="entry name" value="Insect_cuticle"/>
</dbReference>
<protein>
    <submittedName>
        <fullName evidence="4">Cuticle protein 19</fullName>
    </submittedName>
</protein>
<dbReference type="GO" id="GO:0042302">
    <property type="term" value="F:structural constituent of cuticle"/>
    <property type="evidence" value="ECO:0007669"/>
    <property type="project" value="UniProtKB-UniRule"/>
</dbReference>
<name>A0A067RAI1_ZOONE</name>
<keyword evidence="5" id="KW-1185">Reference proteome</keyword>
<proteinExistence type="predicted"/>
<dbReference type="InterPro" id="IPR031311">
    <property type="entry name" value="CHIT_BIND_RR_consensus"/>
</dbReference>
<evidence type="ECO:0000256" key="3">
    <source>
        <dbReference type="SAM" id="SignalP"/>
    </source>
</evidence>
<dbReference type="PANTHER" id="PTHR12236">
    <property type="entry name" value="STRUCTURAL CONTITUENT OF CUTICLE"/>
    <property type="match status" value="1"/>
</dbReference>
<dbReference type="STRING" id="136037.A0A067RAI1"/>
<gene>
    <name evidence="4" type="ORF">L798_04639</name>
</gene>
<dbReference type="PANTHER" id="PTHR12236:SF14">
    <property type="entry name" value="CUTICULAR PROTEIN 66CB"/>
    <property type="match status" value="1"/>
</dbReference>
<dbReference type="PRINTS" id="PR00947">
    <property type="entry name" value="CUTICLE"/>
</dbReference>